<accession>A0ABU7A8C1</accession>
<reference evidence="3 4" key="1">
    <citation type="submission" date="2021-07" db="EMBL/GenBank/DDBJ databases">
        <authorList>
            <person name="Palmer J.M."/>
        </authorList>
    </citation>
    <scope>NUCLEOTIDE SEQUENCE [LARGE SCALE GENOMIC DNA]</scope>
    <source>
        <strain evidence="3 4">AT_MEX2019</strain>
        <tissue evidence="3">Muscle</tissue>
    </source>
</reference>
<evidence type="ECO:0000313" key="4">
    <source>
        <dbReference type="Proteomes" id="UP001345963"/>
    </source>
</evidence>
<feature type="chain" id="PRO_5046945276" description="Secreted protein" evidence="2">
    <location>
        <begin position="19"/>
        <end position="72"/>
    </location>
</feature>
<name>A0ABU7A8C1_9TELE</name>
<evidence type="ECO:0008006" key="5">
    <source>
        <dbReference type="Google" id="ProtNLM"/>
    </source>
</evidence>
<keyword evidence="2" id="KW-0732">Signal</keyword>
<feature type="signal peptide" evidence="2">
    <location>
        <begin position="1"/>
        <end position="18"/>
    </location>
</feature>
<dbReference type="Proteomes" id="UP001345963">
    <property type="component" value="Unassembled WGS sequence"/>
</dbReference>
<dbReference type="EMBL" id="JAHUTI010004647">
    <property type="protein sequence ID" value="MED6234068.1"/>
    <property type="molecule type" value="Genomic_DNA"/>
</dbReference>
<evidence type="ECO:0000256" key="2">
    <source>
        <dbReference type="SAM" id="SignalP"/>
    </source>
</evidence>
<keyword evidence="4" id="KW-1185">Reference proteome</keyword>
<evidence type="ECO:0000313" key="3">
    <source>
        <dbReference type="EMBL" id="MED6234068.1"/>
    </source>
</evidence>
<sequence>MKCLSIFLRFALLSPSLPLFSWWSISSWSTLSTTPRDNVWAHHLQGEPRGTGAKRIGRQMKVETSVARSPNA</sequence>
<proteinExistence type="predicted"/>
<comment type="caution">
    <text evidence="3">The sequence shown here is derived from an EMBL/GenBank/DDBJ whole genome shotgun (WGS) entry which is preliminary data.</text>
</comment>
<gene>
    <name evidence="3" type="ORF">ATANTOWER_021598</name>
</gene>
<protein>
    <recommendedName>
        <fullName evidence="5">Secreted protein</fullName>
    </recommendedName>
</protein>
<organism evidence="3 4">
    <name type="scientific">Ataeniobius toweri</name>
    <dbReference type="NCBI Taxonomy" id="208326"/>
    <lineage>
        <taxon>Eukaryota</taxon>
        <taxon>Metazoa</taxon>
        <taxon>Chordata</taxon>
        <taxon>Craniata</taxon>
        <taxon>Vertebrata</taxon>
        <taxon>Euteleostomi</taxon>
        <taxon>Actinopterygii</taxon>
        <taxon>Neopterygii</taxon>
        <taxon>Teleostei</taxon>
        <taxon>Neoteleostei</taxon>
        <taxon>Acanthomorphata</taxon>
        <taxon>Ovalentaria</taxon>
        <taxon>Atherinomorphae</taxon>
        <taxon>Cyprinodontiformes</taxon>
        <taxon>Goodeidae</taxon>
        <taxon>Ataeniobius</taxon>
    </lineage>
</organism>
<feature type="region of interest" description="Disordered" evidence="1">
    <location>
        <begin position="48"/>
        <end position="72"/>
    </location>
</feature>
<evidence type="ECO:0000256" key="1">
    <source>
        <dbReference type="SAM" id="MobiDB-lite"/>
    </source>
</evidence>